<dbReference type="RefSeq" id="WP_282198309.1">
    <property type="nucleotide sequence ID" value="NZ_BOQE01000001.1"/>
</dbReference>
<accession>A0AAV4LBG1</accession>
<proteinExistence type="predicted"/>
<organism evidence="1 2">
    <name type="scientific">Collibacillus ludicampi</name>
    <dbReference type="NCBI Taxonomy" id="2771369"/>
    <lineage>
        <taxon>Bacteria</taxon>
        <taxon>Bacillati</taxon>
        <taxon>Bacillota</taxon>
        <taxon>Bacilli</taxon>
        <taxon>Bacillales</taxon>
        <taxon>Alicyclobacillaceae</taxon>
        <taxon>Collibacillus</taxon>
    </lineage>
</organism>
<sequence length="71" mass="8717">MNRQRLLQATWNESIRSLPRNRVEHMLQEIGFSRSMYRHLKDEELRKLLFGFMTRLDEETLEDMIQYVKST</sequence>
<protein>
    <submittedName>
        <fullName evidence="1">Uncharacterized protein</fullName>
    </submittedName>
</protein>
<keyword evidence="2" id="KW-1185">Reference proteome</keyword>
<dbReference type="AlphaFoldDB" id="A0AAV4LBG1"/>
<evidence type="ECO:0000313" key="2">
    <source>
        <dbReference type="Proteomes" id="UP001057291"/>
    </source>
</evidence>
<dbReference type="Proteomes" id="UP001057291">
    <property type="component" value="Unassembled WGS sequence"/>
</dbReference>
<name>A0AAV4LBG1_9BACL</name>
<dbReference type="EMBL" id="BOQE01000001">
    <property type="protein sequence ID" value="GIM45076.1"/>
    <property type="molecule type" value="Genomic_DNA"/>
</dbReference>
<reference evidence="1" key="1">
    <citation type="journal article" date="2023" name="Int. J. Syst. Evol. Microbiol.">
        <title>Collibacillus ludicampi gen. nov., sp. nov., a new soil bacterium of the family Alicyclobacillaceae.</title>
        <authorList>
            <person name="Jojima T."/>
            <person name="Ioku Y."/>
            <person name="Fukuta Y."/>
            <person name="Shirasaka N."/>
            <person name="Matsumura Y."/>
            <person name="Mori M."/>
        </authorList>
    </citation>
    <scope>NUCLEOTIDE SEQUENCE</scope>
    <source>
        <strain evidence="1">TP075</strain>
    </source>
</reference>
<evidence type="ECO:0000313" key="1">
    <source>
        <dbReference type="EMBL" id="GIM45076.1"/>
    </source>
</evidence>
<gene>
    <name evidence="1" type="ORF">DNHGIG_06250</name>
</gene>
<comment type="caution">
    <text evidence="1">The sequence shown here is derived from an EMBL/GenBank/DDBJ whole genome shotgun (WGS) entry which is preliminary data.</text>
</comment>